<dbReference type="InterPro" id="IPR043129">
    <property type="entry name" value="ATPase_NBD"/>
</dbReference>
<dbReference type="PANTHER" id="PTHR10196">
    <property type="entry name" value="SUGAR KINASE"/>
    <property type="match status" value="1"/>
</dbReference>
<evidence type="ECO:0000256" key="1">
    <source>
        <dbReference type="ARBA" id="ARBA00009156"/>
    </source>
</evidence>
<dbReference type="GO" id="GO:0006641">
    <property type="term" value="P:triglyceride metabolic process"/>
    <property type="evidence" value="ECO:0007669"/>
    <property type="project" value="TreeGrafter"/>
</dbReference>
<dbReference type="Pfam" id="PF00370">
    <property type="entry name" value="FGGY_N"/>
    <property type="match status" value="1"/>
</dbReference>
<reference evidence="7" key="2">
    <citation type="submission" date="2012-07" db="EMBL/GenBank/DDBJ databases">
        <title>Complete genome sequence of 'Candidatus Mycoplasma haemolamae'.</title>
        <authorList>
            <person name="Guimaraes A.M.S."/>
            <person name="Toth B."/>
            <person name="Santos A.P."/>
            <person name="Nascimento N.C."/>
            <person name="Sojka J.E."/>
            <person name="Messick J.B."/>
        </authorList>
    </citation>
    <scope>NUCLEOTIDE SEQUENCE [LARGE SCALE GENOMIC DNA]</scope>
    <source>
        <strain evidence="7">Purdue</strain>
    </source>
</reference>
<evidence type="ECO:0000256" key="3">
    <source>
        <dbReference type="ARBA" id="ARBA00022777"/>
    </source>
</evidence>
<dbReference type="PIRSF" id="PIRSF000538">
    <property type="entry name" value="GlpK"/>
    <property type="match status" value="1"/>
</dbReference>
<feature type="domain" description="Carbohydrate kinase FGGY C-terminal" evidence="5">
    <location>
        <begin position="261"/>
        <end position="447"/>
    </location>
</feature>
<evidence type="ECO:0000259" key="4">
    <source>
        <dbReference type="Pfam" id="PF00370"/>
    </source>
</evidence>
<dbReference type="Gene3D" id="3.30.420.40">
    <property type="match status" value="2"/>
</dbReference>
<keyword evidence="3 6" id="KW-0418">Kinase</keyword>
<dbReference type="PATRIC" id="fig|1212765.3.peg.66"/>
<evidence type="ECO:0000313" key="7">
    <source>
        <dbReference type="Proteomes" id="UP000006502"/>
    </source>
</evidence>
<keyword evidence="2" id="KW-0808">Transferase</keyword>
<dbReference type="Proteomes" id="UP000006502">
    <property type="component" value="Chromosome"/>
</dbReference>
<evidence type="ECO:0000256" key="2">
    <source>
        <dbReference type="ARBA" id="ARBA00022679"/>
    </source>
</evidence>
<dbReference type="GO" id="GO:0046167">
    <property type="term" value="P:glycerol-3-phosphate biosynthetic process"/>
    <property type="evidence" value="ECO:0007669"/>
    <property type="project" value="TreeGrafter"/>
</dbReference>
<proteinExistence type="inferred from homology"/>
<dbReference type="GO" id="GO:0006071">
    <property type="term" value="P:glycerol metabolic process"/>
    <property type="evidence" value="ECO:0007669"/>
    <property type="project" value="TreeGrafter"/>
</dbReference>
<dbReference type="HOGENOM" id="CLU_009281_2_3_14"/>
<dbReference type="PANTHER" id="PTHR10196:SF68">
    <property type="entry name" value="GLYCEROL KINASE 5-RELATED"/>
    <property type="match status" value="1"/>
</dbReference>
<dbReference type="AlphaFoldDB" id="I7C564"/>
<dbReference type="STRING" id="1212765.MHLP_00310"/>
<accession>I7C564</accession>
<dbReference type="InterPro" id="IPR000577">
    <property type="entry name" value="Carb_kinase_FGGY"/>
</dbReference>
<sequence>MTREKISLALDLGSSAFKLLLYSSKRGQILCTEHPFSTTYEEGGRVEHNPEELWPLIYRELDNLLSSLPKEDAPSTLGISTQRESVVIWEKDTGKELSSIVSWQDTRTDSLLEDFSREQQELIWSRTGLKLSSYCSAIKFSYLLKNLALPSNYLLGTLDSWLAYKLSKGRYFVTDYTSASRTALFNLETLKWDGEICSLFGVDPSSLPNLVENNQEIGEIEIGSHSLTLQGLIGDQQSSLYSVYRNNAQRPSMGGREKSLAALTYGTGVFLLRLLPEDTNFKEIISKSSYEGPLIVTIAWKNKDEGVRFALELSLSNCGQALNWISRTLDIDLQTPLVKERRNLPYCFPFFSGRWFLSENRHLKSGFLGLNLETTKSEVLTSFYEGLAFSIRKGLELVGIDYSSCLSVGGGMTRSQEFLELQSSYLGTSLSRDCSMHMSALGASLLSIVDEVGKNTEEVISPKRDLEAYISCRYKNWLNYLDSLN</sequence>
<dbReference type="EMBL" id="CP003731">
    <property type="protein sequence ID" value="AFO51642.1"/>
    <property type="molecule type" value="Genomic_DNA"/>
</dbReference>
<dbReference type="InterPro" id="IPR018484">
    <property type="entry name" value="FGGY_N"/>
</dbReference>
<dbReference type="InterPro" id="IPR018485">
    <property type="entry name" value="FGGY_C"/>
</dbReference>
<gene>
    <name evidence="6" type="ordered locus">MHLP_00310</name>
</gene>
<dbReference type="OrthoDB" id="9805576at2"/>
<dbReference type="GO" id="GO:0016301">
    <property type="term" value="F:kinase activity"/>
    <property type="evidence" value="ECO:0007669"/>
    <property type="project" value="UniProtKB-KW"/>
</dbReference>
<dbReference type="SUPFAM" id="SSF53067">
    <property type="entry name" value="Actin-like ATPase domain"/>
    <property type="match status" value="2"/>
</dbReference>
<evidence type="ECO:0000259" key="5">
    <source>
        <dbReference type="Pfam" id="PF02782"/>
    </source>
</evidence>
<dbReference type="KEGG" id="mhl:MHLP_00310"/>
<reference evidence="6 7" key="1">
    <citation type="journal article" date="2012" name="J. Bacteriol.">
        <title>Genome Sequence of "Candidatus Mycoplasma haemolamae" Strain Purdue, a Red Blood Cell Pathogen of Alpacas (Vicugna pacos) and Llamas (Lama glama).</title>
        <authorList>
            <person name="Guimaraes A.M."/>
            <person name="Toth B."/>
            <person name="Santos A.P."/>
            <person name="do Nascimento N.C."/>
            <person name="Kritchevsky J.E."/>
            <person name="Messick J.B."/>
        </authorList>
    </citation>
    <scope>NUCLEOTIDE SEQUENCE [LARGE SCALE GENOMIC DNA]</scope>
    <source>
        <strain evidence="6 7">Purdue</strain>
    </source>
</reference>
<name>I7C564_MYCHA</name>
<feature type="domain" description="Carbohydrate kinase FGGY N-terminal" evidence="4">
    <location>
        <begin position="7"/>
        <end position="225"/>
    </location>
</feature>
<evidence type="ECO:0000313" key="6">
    <source>
        <dbReference type="EMBL" id="AFO51642.1"/>
    </source>
</evidence>
<dbReference type="Pfam" id="PF02782">
    <property type="entry name" value="FGGY_C"/>
    <property type="match status" value="1"/>
</dbReference>
<organism evidence="6 7">
    <name type="scientific">Mycoplasma haematolamae (strain Purdue)</name>
    <dbReference type="NCBI Taxonomy" id="1212765"/>
    <lineage>
        <taxon>Bacteria</taxon>
        <taxon>Bacillati</taxon>
        <taxon>Mycoplasmatota</taxon>
        <taxon>Mollicutes</taxon>
        <taxon>Mycoplasmataceae</taxon>
        <taxon>Mycoplasma</taxon>
    </lineage>
</organism>
<comment type="similarity">
    <text evidence="1">Belongs to the FGGY kinase family.</text>
</comment>
<keyword evidence="7" id="KW-1185">Reference proteome</keyword>
<protein>
    <submittedName>
        <fullName evidence="6">Glycerol kinase</fullName>
    </submittedName>
</protein>